<evidence type="ECO:0000313" key="1">
    <source>
        <dbReference type="EMBL" id="TID18419.1"/>
    </source>
</evidence>
<dbReference type="EMBL" id="SNSC02000014">
    <property type="protein sequence ID" value="TID18419.1"/>
    <property type="molecule type" value="Genomic_DNA"/>
</dbReference>
<organism evidence="1 2">
    <name type="scientific">Venturia nashicola</name>
    <dbReference type="NCBI Taxonomy" id="86259"/>
    <lineage>
        <taxon>Eukaryota</taxon>
        <taxon>Fungi</taxon>
        <taxon>Dikarya</taxon>
        <taxon>Ascomycota</taxon>
        <taxon>Pezizomycotina</taxon>
        <taxon>Dothideomycetes</taxon>
        <taxon>Pleosporomycetidae</taxon>
        <taxon>Venturiales</taxon>
        <taxon>Venturiaceae</taxon>
        <taxon>Venturia</taxon>
    </lineage>
</organism>
<name>A0A4Z1NU33_9PEZI</name>
<dbReference type="AlphaFoldDB" id="A0A4Z1NU33"/>
<protein>
    <submittedName>
        <fullName evidence="1">Uncharacterized protein</fullName>
    </submittedName>
</protein>
<keyword evidence="2" id="KW-1185">Reference proteome</keyword>
<dbReference type="Proteomes" id="UP000298493">
    <property type="component" value="Unassembled WGS sequence"/>
</dbReference>
<accession>A0A4Z1NU33</accession>
<proteinExistence type="predicted"/>
<sequence length="694" mass="79985">MAQIEAKTSSEARKHPFKQSNWSLRPLLNLRNLLRVRGVVQATKNNGQLENRGSVTSEVSIETLIGHCENGHGLMTPAPSLETLVKPFSSGFLIPKDILSKTCNDGAIGFDDTWDAPSIPITETTKPPDLFAKTPAELRNRIFEDALVSNEILDMTNPEPNLSKVSRKYRGEVLGIYYRKNIFHCTVSDYRHAKLRRVHTLETQYGPLRIHFNHDLTADTATLKANLTCWLHAAFKKDTFGLGTHQYTDDWFEWSVHEDRVARLFSYSQVLRDIHHMEWKEACELVARFLEMAGVCMEPGSDPMEMSSQGSRSVPENRKVLLQKPDAVTFTVKRSKRLHPSDPAQVVRKELRSQNPRGRQIASWFLYAKHIKKPHFTVAIGGRKWRRMVGDCFFGCVFWVLVLGQVVARCILENDGCQAFLTIHLMDKQWKSRWPKEVDARTRRFAYMPWLITSMELGRTLLWDTPSVEYCAHFLANLPSVRKSSVRPTRALLEEGFARQEYVEESSVDDSCVKGIHKIPTELMDMVITHAVVKKEIQDIRTTPEPNLSRVSKSIGREEVLKCFYNRNKWRITVENYQFQLLLPLTRLNEKYGPIQLDIHQNLTDHHDSLLFNLLGWLEMAFHNKVVGLTSWSGKSHYEWHIRADRLALLFSFSNFLRDERKLAWSTARLYLGWVIKMAGVCNEPGSDWLECYA</sequence>
<gene>
    <name evidence="1" type="ORF">E6O75_ATG06495</name>
</gene>
<comment type="caution">
    <text evidence="1">The sequence shown here is derived from an EMBL/GenBank/DDBJ whole genome shotgun (WGS) entry which is preliminary data.</text>
</comment>
<reference evidence="1 2" key="1">
    <citation type="submission" date="2019-04" db="EMBL/GenBank/DDBJ databases">
        <title>High contiguity whole genome sequence and gene annotation resource for two Venturia nashicola isolates.</title>
        <authorList>
            <person name="Prokchorchik M."/>
            <person name="Won K."/>
            <person name="Lee Y."/>
            <person name="Choi E.D."/>
            <person name="Segonzac C."/>
            <person name="Sohn K.H."/>
        </authorList>
    </citation>
    <scope>NUCLEOTIDE SEQUENCE [LARGE SCALE GENOMIC DNA]</scope>
    <source>
        <strain evidence="1 2">PRI2</strain>
    </source>
</reference>
<evidence type="ECO:0000313" key="2">
    <source>
        <dbReference type="Proteomes" id="UP000298493"/>
    </source>
</evidence>